<dbReference type="PROSITE" id="PS51257">
    <property type="entry name" value="PROKAR_LIPOPROTEIN"/>
    <property type="match status" value="1"/>
</dbReference>
<evidence type="ECO:0000313" key="1">
    <source>
        <dbReference type="EMBL" id="MFD2516482.1"/>
    </source>
</evidence>
<accession>A0ABW5ITP6</accession>
<dbReference type="Pfam" id="PF25594">
    <property type="entry name" value="GldB_lipo"/>
    <property type="match status" value="1"/>
</dbReference>
<proteinExistence type="predicted"/>
<protein>
    <submittedName>
        <fullName evidence="1">Gliding motility lipoprotein GldB</fullName>
    </submittedName>
</protein>
<dbReference type="RefSeq" id="WP_380747614.1">
    <property type="nucleotide sequence ID" value="NZ_JBHULT010000005.1"/>
</dbReference>
<keyword evidence="1" id="KW-0449">Lipoprotein</keyword>
<comment type="caution">
    <text evidence="1">The sequence shown here is derived from an EMBL/GenBank/DDBJ whole genome shotgun (WGS) entry which is preliminary data.</text>
</comment>
<dbReference type="EMBL" id="JBHULT010000005">
    <property type="protein sequence ID" value="MFD2516482.1"/>
    <property type="molecule type" value="Genomic_DNA"/>
</dbReference>
<dbReference type="NCBIfam" id="TIGR03514">
    <property type="entry name" value="GldB_lipo"/>
    <property type="match status" value="1"/>
</dbReference>
<name>A0ABW5ITP6_9FLAO</name>
<sequence>MLKKLTFLGIFFLLLSCSEEDKRAEEIAKIPVEVKITRFDKRFASATADSLPDLKKDFPFLFPMNYPNIVWVEKMTDTIQLELNEAVAARFPDLDQTEKELHELFQHIKYYFPEARIPEVVTLTSDVDYRNKVVWTGDLLLIALDTYLGAEHPLYVGIQDYIRKNFQKDLIVSDVAAAFAETKVKSPASRTFLANMIYYGKILYLKDLIIPFKTDAEKIGYTPTEIEWASANEEQIWRYFVEKELLFSTDSELATRFLYPSPFSKFYLELDNEAPARLGQFTGWQIVRQYMDRNGGSLEEMLQADAETIFNKSNYKPKK</sequence>
<reference evidence="2" key="1">
    <citation type="journal article" date="2019" name="Int. J. Syst. Evol. Microbiol.">
        <title>The Global Catalogue of Microorganisms (GCM) 10K type strain sequencing project: providing services to taxonomists for standard genome sequencing and annotation.</title>
        <authorList>
            <consortium name="The Broad Institute Genomics Platform"/>
            <consortium name="The Broad Institute Genome Sequencing Center for Infectious Disease"/>
            <person name="Wu L."/>
            <person name="Ma J."/>
        </authorList>
    </citation>
    <scope>NUCLEOTIDE SEQUENCE [LARGE SCALE GENOMIC DNA]</scope>
    <source>
        <strain evidence="2">KCTC 42585</strain>
    </source>
</reference>
<evidence type="ECO:0000313" key="2">
    <source>
        <dbReference type="Proteomes" id="UP001597468"/>
    </source>
</evidence>
<keyword evidence="2" id="KW-1185">Reference proteome</keyword>
<organism evidence="1 2">
    <name type="scientific">Salinimicrobium flavum</name>
    <dbReference type="NCBI Taxonomy" id="1737065"/>
    <lineage>
        <taxon>Bacteria</taxon>
        <taxon>Pseudomonadati</taxon>
        <taxon>Bacteroidota</taxon>
        <taxon>Flavobacteriia</taxon>
        <taxon>Flavobacteriales</taxon>
        <taxon>Flavobacteriaceae</taxon>
        <taxon>Salinimicrobium</taxon>
    </lineage>
</organism>
<dbReference type="InterPro" id="IPR019853">
    <property type="entry name" value="GldB-like"/>
</dbReference>
<dbReference type="Proteomes" id="UP001597468">
    <property type="component" value="Unassembled WGS sequence"/>
</dbReference>
<gene>
    <name evidence="1" type="primary">gldB</name>
    <name evidence="1" type="ORF">ACFSTG_01100</name>
</gene>